<evidence type="ECO:0000313" key="2">
    <source>
        <dbReference type="EMBL" id="KAK7458152.1"/>
    </source>
</evidence>
<accession>A0ABR1JDX0</accession>
<evidence type="ECO:0000313" key="3">
    <source>
        <dbReference type="Proteomes" id="UP001498398"/>
    </source>
</evidence>
<dbReference type="PANTHER" id="PTHR43157:SF31">
    <property type="entry name" value="PHOSPHATIDYLINOSITOL-GLYCAN BIOSYNTHESIS CLASS F PROTEIN"/>
    <property type="match status" value="1"/>
</dbReference>
<protein>
    <recommendedName>
        <fullName evidence="4">Short-chain dehydrogenase</fullName>
    </recommendedName>
</protein>
<dbReference type="InterPro" id="IPR036291">
    <property type="entry name" value="NAD(P)-bd_dom_sf"/>
</dbReference>
<dbReference type="Pfam" id="PF00106">
    <property type="entry name" value="adh_short"/>
    <property type="match status" value="1"/>
</dbReference>
<gene>
    <name evidence="2" type="ORF">VKT23_010060</name>
</gene>
<reference evidence="2 3" key="1">
    <citation type="submission" date="2024-01" db="EMBL/GenBank/DDBJ databases">
        <title>A draft genome for the cacao thread blight pathogen Marasmiellus scandens.</title>
        <authorList>
            <person name="Baruah I.K."/>
            <person name="Leung J."/>
            <person name="Bukari Y."/>
            <person name="Amoako-Attah I."/>
            <person name="Meinhardt L.W."/>
            <person name="Bailey B.A."/>
            <person name="Cohen S.P."/>
        </authorList>
    </citation>
    <scope>NUCLEOTIDE SEQUENCE [LARGE SCALE GENOMIC DNA]</scope>
    <source>
        <strain evidence="2 3">GH-19</strain>
    </source>
</reference>
<dbReference type="Gene3D" id="3.40.50.720">
    <property type="entry name" value="NAD(P)-binding Rossmann-like Domain"/>
    <property type="match status" value="1"/>
</dbReference>
<organism evidence="2 3">
    <name type="scientific">Marasmiellus scandens</name>
    <dbReference type="NCBI Taxonomy" id="2682957"/>
    <lineage>
        <taxon>Eukaryota</taxon>
        <taxon>Fungi</taxon>
        <taxon>Dikarya</taxon>
        <taxon>Basidiomycota</taxon>
        <taxon>Agaricomycotina</taxon>
        <taxon>Agaricomycetes</taxon>
        <taxon>Agaricomycetidae</taxon>
        <taxon>Agaricales</taxon>
        <taxon>Marasmiineae</taxon>
        <taxon>Omphalotaceae</taxon>
        <taxon>Marasmiellus</taxon>
    </lineage>
</organism>
<evidence type="ECO:0008006" key="4">
    <source>
        <dbReference type="Google" id="ProtNLM"/>
    </source>
</evidence>
<sequence length="364" mass="40485">MRYTNEAMNEEHSRPMPPVVSADLSGKTVIVTGANTGIGLEAAKHFARMNPGKLIIACRSQEKGEDAKKEIVKDTNCQNVEPWILELSNFATVKAFVDRAEAELDRIDYLIENAGVAIPGKYSVTEDGWETTCTPGQRPSSDTPCSSPPPQMMETAKKYATFPRLVVVSSNTHYWSTIEKEILDAPKGKLLETFSSQEYCSRDPAILGNRYQDSKLLNVLFVRALTARLPFPSPNGDPPTITPVAINPGFCLSSLRRGFAGDEHREQREAFAKMEREMAFTAEEGSRQIMYGALGGRYGNGDKQEDVEKKMRGGYVIMSELAEASDFVLSEDGKKLEDRFWDEIVEIFSRVDERVKNTVAGHLV</sequence>
<dbReference type="EMBL" id="JBANRG010000018">
    <property type="protein sequence ID" value="KAK7458152.1"/>
    <property type="molecule type" value="Genomic_DNA"/>
</dbReference>
<proteinExistence type="predicted"/>
<dbReference type="InterPro" id="IPR002347">
    <property type="entry name" value="SDR_fam"/>
</dbReference>
<dbReference type="Proteomes" id="UP001498398">
    <property type="component" value="Unassembled WGS sequence"/>
</dbReference>
<dbReference type="PANTHER" id="PTHR43157">
    <property type="entry name" value="PHOSPHATIDYLINOSITOL-GLYCAN BIOSYNTHESIS CLASS F PROTEIN-RELATED"/>
    <property type="match status" value="1"/>
</dbReference>
<comment type="caution">
    <text evidence="2">The sequence shown here is derived from an EMBL/GenBank/DDBJ whole genome shotgun (WGS) entry which is preliminary data.</text>
</comment>
<name>A0ABR1JDX0_9AGAR</name>
<keyword evidence="1" id="KW-0560">Oxidoreductase</keyword>
<dbReference type="SUPFAM" id="SSF51735">
    <property type="entry name" value="NAD(P)-binding Rossmann-fold domains"/>
    <property type="match status" value="1"/>
</dbReference>
<keyword evidence="3" id="KW-1185">Reference proteome</keyword>
<dbReference type="PRINTS" id="PR00081">
    <property type="entry name" value="GDHRDH"/>
</dbReference>
<evidence type="ECO:0000256" key="1">
    <source>
        <dbReference type="ARBA" id="ARBA00023002"/>
    </source>
</evidence>